<feature type="transmembrane region" description="Helical" evidence="1">
    <location>
        <begin position="5"/>
        <end position="22"/>
    </location>
</feature>
<dbReference type="EMBL" id="APQK01000013">
    <property type="protein sequence ID" value="ENW04264.1"/>
    <property type="molecule type" value="Genomic_DNA"/>
</dbReference>
<keyword evidence="1" id="KW-0812">Transmembrane</keyword>
<dbReference type="AlphaFoldDB" id="N9FHE2"/>
<keyword evidence="1" id="KW-0472">Membrane</keyword>
<protein>
    <submittedName>
        <fullName evidence="2">Uncharacterized protein</fullName>
    </submittedName>
</protein>
<name>N9FHE2_9GAMM</name>
<gene>
    <name evidence="2" type="ORF">F934_02309</name>
</gene>
<proteinExistence type="predicted"/>
<feature type="transmembrane region" description="Helical" evidence="1">
    <location>
        <begin position="28"/>
        <end position="47"/>
    </location>
</feature>
<dbReference type="HOGENOM" id="CLU_2244054_0_0_6"/>
<accession>N9FHE2</accession>
<evidence type="ECO:0000313" key="2">
    <source>
        <dbReference type="EMBL" id="ENW04264.1"/>
    </source>
</evidence>
<dbReference type="Proteomes" id="UP000018417">
    <property type="component" value="Unassembled WGS sequence"/>
</dbReference>
<sequence>MKIFLTIIISSFITGLGILFLYNGKLSGTESVVLILGGVIVGLIIYFPSEIQEFSIAGNAVKLREIRSEAIRTIDELKRARTETFRLMLVQVLKLSGGWGVNQK</sequence>
<dbReference type="RefSeq" id="WP_005054961.1">
    <property type="nucleotide sequence ID" value="NZ_KB849759.1"/>
</dbReference>
<keyword evidence="1" id="KW-1133">Transmembrane helix</keyword>
<organism evidence="2 3">
    <name type="scientific">Acinetobacter beijerinckii ANC 3835</name>
    <dbReference type="NCBI Taxonomy" id="1217649"/>
    <lineage>
        <taxon>Bacteria</taxon>
        <taxon>Pseudomonadati</taxon>
        <taxon>Pseudomonadota</taxon>
        <taxon>Gammaproteobacteria</taxon>
        <taxon>Moraxellales</taxon>
        <taxon>Moraxellaceae</taxon>
        <taxon>Acinetobacter</taxon>
    </lineage>
</organism>
<evidence type="ECO:0000256" key="1">
    <source>
        <dbReference type="SAM" id="Phobius"/>
    </source>
</evidence>
<evidence type="ECO:0000313" key="3">
    <source>
        <dbReference type="Proteomes" id="UP000018417"/>
    </source>
</evidence>
<reference evidence="2 3" key="1">
    <citation type="submission" date="2013-02" db="EMBL/GenBank/DDBJ databases">
        <title>The Genome Sequence of Acinetobacter beijerinckii ANC 3835.</title>
        <authorList>
            <consortium name="The Broad Institute Genome Sequencing Platform"/>
            <consortium name="The Broad Institute Genome Sequencing Center for Infectious Disease"/>
            <person name="Cerqueira G."/>
            <person name="Feldgarden M."/>
            <person name="Courvalin P."/>
            <person name="Perichon B."/>
            <person name="Grillot-Courvalin C."/>
            <person name="Clermont D."/>
            <person name="Rocha E."/>
            <person name="Yoon E.-J."/>
            <person name="Nemec A."/>
            <person name="Walker B."/>
            <person name="Young S.K."/>
            <person name="Zeng Q."/>
            <person name="Gargeya S."/>
            <person name="Fitzgerald M."/>
            <person name="Haas B."/>
            <person name="Abouelleil A."/>
            <person name="Alvarado L."/>
            <person name="Arachchi H.M."/>
            <person name="Berlin A.M."/>
            <person name="Chapman S.B."/>
            <person name="Dewar J."/>
            <person name="Goldberg J."/>
            <person name="Griggs A."/>
            <person name="Gujja S."/>
            <person name="Hansen M."/>
            <person name="Howarth C."/>
            <person name="Imamovic A."/>
            <person name="Larimer J."/>
            <person name="McCowan C."/>
            <person name="Murphy C."/>
            <person name="Neiman D."/>
            <person name="Pearson M."/>
            <person name="Priest M."/>
            <person name="Roberts A."/>
            <person name="Saif S."/>
            <person name="Shea T."/>
            <person name="Sisk P."/>
            <person name="Sykes S."/>
            <person name="Wortman J."/>
            <person name="Nusbaum C."/>
            <person name="Birren B."/>
        </authorList>
    </citation>
    <scope>NUCLEOTIDE SEQUENCE [LARGE SCALE GENOMIC DNA]</scope>
    <source>
        <strain evidence="2 3">ANC 3835</strain>
    </source>
</reference>
<comment type="caution">
    <text evidence="2">The sequence shown here is derived from an EMBL/GenBank/DDBJ whole genome shotgun (WGS) entry which is preliminary data.</text>
</comment>